<dbReference type="EMBL" id="JABACI010000004">
    <property type="protein sequence ID" value="NLP85194.1"/>
    <property type="molecule type" value="Genomic_DNA"/>
</dbReference>
<organism evidence="3 4">
    <name type="scientific">Microbacterium salsuginis</name>
    <dbReference type="NCBI Taxonomy" id="2722803"/>
    <lineage>
        <taxon>Bacteria</taxon>
        <taxon>Bacillati</taxon>
        <taxon>Actinomycetota</taxon>
        <taxon>Actinomycetes</taxon>
        <taxon>Micrococcales</taxon>
        <taxon>Microbacteriaceae</taxon>
        <taxon>Microbacterium</taxon>
    </lineage>
</organism>
<dbReference type="PANTHER" id="PTHR34987">
    <property type="entry name" value="C, PUTATIVE (AFU_ORTHOLOGUE AFUA_3G02880)-RELATED"/>
    <property type="match status" value="1"/>
</dbReference>
<evidence type="ECO:0000313" key="4">
    <source>
        <dbReference type="Proteomes" id="UP001429745"/>
    </source>
</evidence>
<gene>
    <name evidence="3" type="ORF">HF576_15205</name>
</gene>
<dbReference type="Gene3D" id="1.50.10.10">
    <property type="match status" value="1"/>
</dbReference>
<dbReference type="RefSeq" id="WP_168913624.1">
    <property type="nucleotide sequence ID" value="NZ_JABACI010000004.1"/>
</dbReference>
<evidence type="ECO:0000259" key="2">
    <source>
        <dbReference type="Pfam" id="PF17389"/>
    </source>
</evidence>
<evidence type="ECO:0000313" key="3">
    <source>
        <dbReference type="EMBL" id="NLP85194.1"/>
    </source>
</evidence>
<dbReference type="Gene3D" id="2.60.120.260">
    <property type="entry name" value="Galactose-binding domain-like"/>
    <property type="match status" value="2"/>
</dbReference>
<dbReference type="InterPro" id="IPR008979">
    <property type="entry name" value="Galactose-bd-like_sf"/>
</dbReference>
<name>A0ABX1KGF4_9MICO</name>
<sequence length="828" mass="90893">MQLEGDRASWRGGWVGAPQSVDGSRLHRVAFRTRVDLATTPTSLPIRISADSRYVLWVNGREIGRGPVRGQPYRWTFDSYDIAPDLTVGVNVVAVLVTFYGSENAIWQRSRAVDGLGTRAALVVDAPSDQPGLSTGGDWLAQPLDAWSTTPARGLLGALPIEILDQRLLNDAWKTAPAASAGFAPVGSAHATHPGSSRRSRPPVYPYGALRPRGMAPLEGAVVSPDVARVTRPGPVDEHTPVDTVHRALSAAAQWRDEQGPEQSTGPADPILWTFDFGRVLSGFVEFDFEAPEGTVLDLAYLERSFDPSKTRYLPVAGARVIASGGRGRFRALETNGLRIVAVLATPPLRGAVTIQQLRVHEHLYPISGGASYSSSDADLERLWRAGRRTVHLNSVDAFTDCPTREQRAWVGDAVVHTAVQLVANEDWRLIERHLEMSDSPRPDGMLPMSVAGDIESAGRYSIPDWSLHWLHAVWLYARTSKRAEFIRARLPTAERMLTWFEQYMTPDGVLTDVPEWAIIDWSSVFTTGKSAILTALWTRGLAEFAELSEWVGNHGNARRASNLVARITPAFECFWDSDRQLYVDHIVDGCQQPAVSQAANAAAIVAGVVPPDRLEPIVLRLTDEDALVTRGWNSASPTVPLDRKIQDRADGVQRVDWDVNRQIVRAEPFFSSVVHEAVAKAGRADLIPGLLRRWLTFLEDGYDTFGECWEWGTPAHGWSSTPTSDLVRHVLGIRPQDLPRDAYLIEPVPGQADWTTADVPTHRGLLSVEVRGSHLRVDAPLPVVIKTWDGQSVERAAGTHRIDLATGALVTSVPEPRATTGRTEGRT</sequence>
<evidence type="ECO:0000256" key="1">
    <source>
        <dbReference type="SAM" id="MobiDB-lite"/>
    </source>
</evidence>
<accession>A0ABX1KGF4</accession>
<dbReference type="InterPro" id="IPR035396">
    <property type="entry name" value="Bac_rhamnosid6H"/>
</dbReference>
<comment type="caution">
    <text evidence="3">The sequence shown here is derived from an EMBL/GenBank/DDBJ whole genome shotgun (WGS) entry which is preliminary data.</text>
</comment>
<feature type="region of interest" description="Disordered" evidence="1">
    <location>
        <begin position="184"/>
        <end position="203"/>
    </location>
</feature>
<dbReference type="SUPFAM" id="SSF48208">
    <property type="entry name" value="Six-hairpin glycosidases"/>
    <property type="match status" value="1"/>
</dbReference>
<dbReference type="Gene3D" id="2.60.420.10">
    <property type="entry name" value="Maltose phosphorylase, domain 3"/>
    <property type="match status" value="1"/>
</dbReference>
<proteinExistence type="predicted"/>
<dbReference type="Pfam" id="PF17389">
    <property type="entry name" value="Bac_rhamnosid6H"/>
    <property type="match status" value="1"/>
</dbReference>
<dbReference type="InterPro" id="IPR012341">
    <property type="entry name" value="6hp_glycosidase-like_sf"/>
</dbReference>
<dbReference type="PANTHER" id="PTHR34987:SF4">
    <property type="entry name" value="ALPHA-L-RHAMNOSIDASE C-TERMINAL DOMAIN-CONTAINING PROTEIN"/>
    <property type="match status" value="1"/>
</dbReference>
<keyword evidence="4" id="KW-1185">Reference proteome</keyword>
<reference evidence="3 4" key="1">
    <citation type="submission" date="2020-04" db="EMBL/GenBank/DDBJ databases">
        <title>CFH 90308 Microbacterium sp.</title>
        <authorList>
            <person name="Nie G."/>
            <person name="Ming H."/>
            <person name="Xia T."/>
        </authorList>
    </citation>
    <scope>NUCLEOTIDE SEQUENCE [LARGE SCALE GENOMIC DNA]</scope>
    <source>
        <strain evidence="3 4">CFH 90308</strain>
    </source>
</reference>
<dbReference type="SUPFAM" id="SSF49785">
    <property type="entry name" value="Galactose-binding domain-like"/>
    <property type="match status" value="1"/>
</dbReference>
<protein>
    <recommendedName>
        <fullName evidence="2">Alpha-L-rhamnosidase six-hairpin glycosidase domain-containing protein</fullName>
    </recommendedName>
</protein>
<dbReference type="InterPro" id="IPR008928">
    <property type="entry name" value="6-hairpin_glycosidase_sf"/>
</dbReference>
<dbReference type="Proteomes" id="UP001429745">
    <property type="component" value="Unassembled WGS sequence"/>
</dbReference>
<feature type="domain" description="Alpha-L-rhamnosidase six-hairpin glycosidase" evidence="2">
    <location>
        <begin position="372"/>
        <end position="615"/>
    </location>
</feature>